<dbReference type="PANTHER" id="PTHR14649">
    <property type="entry name" value="ZINC FINGER C2HC DOMAIN-CONTAINING PROTEIN 1C"/>
    <property type="match status" value="1"/>
</dbReference>
<feature type="compositionally biased region" description="Low complexity" evidence="8">
    <location>
        <begin position="239"/>
        <end position="258"/>
    </location>
</feature>
<dbReference type="OrthoDB" id="10255185at2759"/>
<dbReference type="InterPro" id="IPR026104">
    <property type="entry name" value="ZNF_C2HC_dom_1C"/>
</dbReference>
<keyword evidence="5 7" id="KW-0175">Coiled coil</keyword>
<keyword evidence="11" id="KW-1185">Reference proteome</keyword>
<gene>
    <name evidence="10" type="ORF">MELIAE_LOCUS2935</name>
</gene>
<accession>A0A9P0AY34</accession>
<feature type="region of interest" description="Disordered" evidence="8">
    <location>
        <begin position="76"/>
        <end position="102"/>
    </location>
</feature>
<evidence type="ECO:0000256" key="7">
    <source>
        <dbReference type="SAM" id="Coils"/>
    </source>
</evidence>
<dbReference type="Pfam" id="PF13913">
    <property type="entry name" value="zf-C2HC_2"/>
    <property type="match status" value="2"/>
</dbReference>
<dbReference type="EMBL" id="OV121133">
    <property type="protein sequence ID" value="CAH0550015.1"/>
    <property type="molecule type" value="Genomic_DNA"/>
</dbReference>
<dbReference type="PANTHER" id="PTHR14649:SF1">
    <property type="entry name" value="ZINC FINGER C2HC DOMAIN-CONTAINING PROTEIN 1C"/>
    <property type="match status" value="1"/>
</dbReference>
<feature type="domain" description="C2HC/C3H-type" evidence="9">
    <location>
        <begin position="401"/>
        <end position="430"/>
    </location>
</feature>
<dbReference type="Proteomes" id="UP001154078">
    <property type="component" value="Chromosome 2"/>
</dbReference>
<feature type="compositionally biased region" description="Low complexity" evidence="8">
    <location>
        <begin position="89"/>
        <end position="102"/>
    </location>
</feature>
<evidence type="ECO:0000256" key="3">
    <source>
        <dbReference type="ARBA" id="ARBA00022771"/>
    </source>
</evidence>
<dbReference type="AlphaFoldDB" id="A0A9P0AY34"/>
<sequence length="445" mass="49506">MSRLAEMQARFQQKQMQEKEEKLLRLYENQQQRAFDRVGRGSAGSNTSVGSTGGGKVRQMFDERRQKAGVDRSYPLEPLKSTRTNGVPSTRNSTSRTVVRSTVSKSVGNIRNGKPSGKTEVVQRIYNNNNGDESYEEHRFEDDNYRSPSFDLIELMNRSNIHDDLDNEILPQIGFDDVDEPVAIPPKPFRGKLSNVGGKLPSQSVQTQRVLEAKPAALRSSNGVARKQAPPASVKKTARTTPATTATKTPPTRSPSKTQARSSMSQPVPNTARPSAKQPPKQNPSTRDDLAECKICHRRFAEDRLAVHENICLKSAQSKRKKYDATKHRLQGTDLEQYGRKILKGSNKAPAKQSSASKKDWRKAHEEFIAAIRSAKQTQAHLAKGGKLSDLPPPPPSSNPDYVQCPHCGRRFNESAAERHIPKCANYQYNKPNAPAAKPKPPARR</sequence>
<evidence type="ECO:0000256" key="4">
    <source>
        <dbReference type="ARBA" id="ARBA00022833"/>
    </source>
</evidence>
<reference evidence="10" key="1">
    <citation type="submission" date="2021-12" db="EMBL/GenBank/DDBJ databases">
        <authorList>
            <person name="King R."/>
        </authorList>
    </citation>
    <scope>NUCLEOTIDE SEQUENCE</scope>
</reference>
<feature type="region of interest" description="Disordered" evidence="8">
    <location>
        <begin position="217"/>
        <end position="290"/>
    </location>
</feature>
<evidence type="ECO:0000259" key="9">
    <source>
        <dbReference type="PROSITE" id="PS52027"/>
    </source>
</evidence>
<feature type="region of interest" description="Disordered" evidence="8">
    <location>
        <begin position="375"/>
        <end position="404"/>
    </location>
</feature>
<feature type="compositionally biased region" description="Low complexity" evidence="8">
    <location>
        <begin position="346"/>
        <end position="356"/>
    </location>
</feature>
<feature type="region of interest" description="Disordered" evidence="8">
    <location>
        <begin position="341"/>
        <end position="362"/>
    </location>
</feature>
<evidence type="ECO:0000256" key="8">
    <source>
        <dbReference type="SAM" id="MobiDB-lite"/>
    </source>
</evidence>
<feature type="coiled-coil region" evidence="7">
    <location>
        <begin position="2"/>
        <end position="33"/>
    </location>
</feature>
<keyword evidence="3 6" id="KW-0863">Zinc-finger</keyword>
<feature type="region of interest" description="Disordered" evidence="8">
    <location>
        <begin position="189"/>
        <end position="208"/>
    </location>
</feature>
<evidence type="ECO:0000256" key="6">
    <source>
        <dbReference type="PROSITE-ProRule" id="PRU01371"/>
    </source>
</evidence>
<comment type="similarity">
    <text evidence="1">Belongs to the ZC2HC1 family.</text>
</comment>
<evidence type="ECO:0000313" key="10">
    <source>
        <dbReference type="EMBL" id="CAH0550015.1"/>
    </source>
</evidence>
<organism evidence="10 11">
    <name type="scientific">Brassicogethes aeneus</name>
    <name type="common">Rape pollen beetle</name>
    <name type="synonym">Meligethes aeneus</name>
    <dbReference type="NCBI Taxonomy" id="1431903"/>
    <lineage>
        <taxon>Eukaryota</taxon>
        <taxon>Metazoa</taxon>
        <taxon>Ecdysozoa</taxon>
        <taxon>Arthropoda</taxon>
        <taxon>Hexapoda</taxon>
        <taxon>Insecta</taxon>
        <taxon>Pterygota</taxon>
        <taxon>Neoptera</taxon>
        <taxon>Endopterygota</taxon>
        <taxon>Coleoptera</taxon>
        <taxon>Polyphaga</taxon>
        <taxon>Cucujiformia</taxon>
        <taxon>Nitidulidae</taxon>
        <taxon>Meligethinae</taxon>
        <taxon>Brassicogethes</taxon>
    </lineage>
</organism>
<evidence type="ECO:0000256" key="2">
    <source>
        <dbReference type="ARBA" id="ARBA00022723"/>
    </source>
</evidence>
<feature type="compositionally biased region" description="Polar residues" evidence="8">
    <location>
        <begin position="259"/>
        <end position="273"/>
    </location>
</feature>
<keyword evidence="4" id="KW-0862">Zinc</keyword>
<keyword evidence="2" id="KW-0479">Metal-binding</keyword>
<name>A0A9P0AY34_BRAAE</name>
<dbReference type="InterPro" id="IPR049899">
    <property type="entry name" value="Znf_C2HC_C3H"/>
</dbReference>
<feature type="region of interest" description="Disordered" evidence="8">
    <location>
        <begin position="424"/>
        <end position="445"/>
    </location>
</feature>
<evidence type="ECO:0000256" key="1">
    <source>
        <dbReference type="ARBA" id="ARBA00010843"/>
    </source>
</evidence>
<evidence type="ECO:0000256" key="5">
    <source>
        <dbReference type="ARBA" id="ARBA00023054"/>
    </source>
</evidence>
<dbReference type="Gene3D" id="3.30.160.60">
    <property type="entry name" value="Classic Zinc Finger"/>
    <property type="match status" value="2"/>
</dbReference>
<evidence type="ECO:0000313" key="11">
    <source>
        <dbReference type="Proteomes" id="UP001154078"/>
    </source>
</evidence>
<feature type="domain" description="C2HC/C3H-type" evidence="9">
    <location>
        <begin position="289"/>
        <end position="318"/>
    </location>
</feature>
<dbReference type="PROSITE" id="PS52027">
    <property type="entry name" value="ZF_C2HC_C3H"/>
    <property type="match status" value="2"/>
</dbReference>
<protein>
    <recommendedName>
        <fullName evidence="9">C2HC/C3H-type domain-containing protein</fullName>
    </recommendedName>
</protein>
<feature type="region of interest" description="Disordered" evidence="8">
    <location>
        <begin position="35"/>
        <end position="59"/>
    </location>
</feature>
<proteinExistence type="inferred from homology"/>
<dbReference type="GO" id="GO:0008270">
    <property type="term" value="F:zinc ion binding"/>
    <property type="evidence" value="ECO:0007669"/>
    <property type="project" value="UniProtKB-KW"/>
</dbReference>